<keyword evidence="3" id="KW-1185">Reference proteome</keyword>
<name>A0ABQ5SFZ0_9CHLO</name>
<sequence length="234" mass="26197">MNGNRDQSDTDDKEDNHYLHKPSDFQQTSQDREEIPSRLKSEAIEMQQEAAPHVGGRSASAGEQPPPCTAASDARAGQPEGSHPGPFQGHPPRPWSDVTLEELRGRLAEFARERDWDQYHTPRNLLLALVGETGELCELFQWRPEAEAGRGLPGFSHQERQAVEEELADVLLYLLRLSDMCGVDLGRAALSKIRKNASKYPAAKCHGSSAKYTVYVREQGQRQEQSCPQEVHEQ</sequence>
<gene>
    <name evidence="2" type="ORF">VaNZ11_012461</name>
</gene>
<evidence type="ECO:0008006" key="4">
    <source>
        <dbReference type="Google" id="ProtNLM"/>
    </source>
</evidence>
<feature type="compositionally biased region" description="Basic and acidic residues" evidence="1">
    <location>
        <begin position="1"/>
        <end position="23"/>
    </location>
</feature>
<dbReference type="InterPro" id="IPR025984">
    <property type="entry name" value="DCTPP"/>
</dbReference>
<dbReference type="PANTHER" id="PTHR14552">
    <property type="match status" value="1"/>
</dbReference>
<protein>
    <recommendedName>
        <fullName evidence="4">dCTP pyrophosphatase 1</fullName>
    </recommendedName>
</protein>
<accession>A0ABQ5SFZ0</accession>
<dbReference type="CDD" id="cd11537">
    <property type="entry name" value="NTP-PPase_RS21-C6_like"/>
    <property type="match status" value="1"/>
</dbReference>
<dbReference type="Gene3D" id="1.10.287.1080">
    <property type="entry name" value="MazG-like"/>
    <property type="match status" value="1"/>
</dbReference>
<dbReference type="Proteomes" id="UP001165090">
    <property type="component" value="Unassembled WGS sequence"/>
</dbReference>
<dbReference type="Pfam" id="PF12643">
    <property type="entry name" value="MazG-like"/>
    <property type="match status" value="1"/>
</dbReference>
<evidence type="ECO:0000256" key="1">
    <source>
        <dbReference type="SAM" id="MobiDB-lite"/>
    </source>
</evidence>
<reference evidence="2 3" key="1">
    <citation type="journal article" date="2023" name="IScience">
        <title>Expanded male sex-determining region conserved during the evolution of homothallism in the green alga Volvox.</title>
        <authorList>
            <person name="Yamamoto K."/>
            <person name="Matsuzaki R."/>
            <person name="Mahakham W."/>
            <person name="Heman W."/>
            <person name="Sekimoto H."/>
            <person name="Kawachi M."/>
            <person name="Minakuchi Y."/>
            <person name="Toyoda A."/>
            <person name="Nozaki H."/>
        </authorList>
    </citation>
    <scope>NUCLEOTIDE SEQUENCE [LARGE SCALE GENOMIC DNA]</scope>
    <source>
        <strain evidence="2 3">NIES-4468</strain>
    </source>
</reference>
<comment type="caution">
    <text evidence="2">The sequence shown here is derived from an EMBL/GenBank/DDBJ whole genome shotgun (WGS) entry which is preliminary data.</text>
</comment>
<dbReference type="SUPFAM" id="SSF101386">
    <property type="entry name" value="all-alpha NTP pyrophosphatases"/>
    <property type="match status" value="1"/>
</dbReference>
<feature type="region of interest" description="Disordered" evidence="1">
    <location>
        <begin position="1"/>
        <end position="97"/>
    </location>
</feature>
<dbReference type="EMBL" id="BSDZ01000079">
    <property type="protein sequence ID" value="GLI68121.1"/>
    <property type="molecule type" value="Genomic_DNA"/>
</dbReference>
<dbReference type="PANTHER" id="PTHR14552:SF21">
    <property type="entry name" value="DCTP PYROPHOSPHATASE 1"/>
    <property type="match status" value="1"/>
</dbReference>
<feature type="compositionally biased region" description="Basic and acidic residues" evidence="1">
    <location>
        <begin position="30"/>
        <end position="43"/>
    </location>
</feature>
<proteinExistence type="predicted"/>
<organism evidence="2 3">
    <name type="scientific">Volvox africanus</name>
    <dbReference type="NCBI Taxonomy" id="51714"/>
    <lineage>
        <taxon>Eukaryota</taxon>
        <taxon>Viridiplantae</taxon>
        <taxon>Chlorophyta</taxon>
        <taxon>core chlorophytes</taxon>
        <taxon>Chlorophyceae</taxon>
        <taxon>CS clade</taxon>
        <taxon>Chlamydomonadales</taxon>
        <taxon>Volvocaceae</taxon>
        <taxon>Volvox</taxon>
    </lineage>
</organism>
<evidence type="ECO:0000313" key="3">
    <source>
        <dbReference type="Proteomes" id="UP001165090"/>
    </source>
</evidence>
<evidence type="ECO:0000313" key="2">
    <source>
        <dbReference type="EMBL" id="GLI68121.1"/>
    </source>
</evidence>